<dbReference type="Proteomes" id="UP000070224">
    <property type="component" value="Unassembled WGS sequence"/>
</dbReference>
<dbReference type="PROSITE" id="PS51257">
    <property type="entry name" value="PROKAR_LIPOPROTEIN"/>
    <property type="match status" value="1"/>
</dbReference>
<accession>A0A134B982</accession>
<comment type="caution">
    <text evidence="1">The sequence shown here is derived from an EMBL/GenBank/DDBJ whole genome shotgun (WGS) entry which is preliminary data.</text>
</comment>
<dbReference type="RefSeq" id="WP_060935306.1">
    <property type="nucleotide sequence ID" value="NZ_KQ960438.1"/>
</dbReference>
<evidence type="ECO:0008006" key="3">
    <source>
        <dbReference type="Google" id="ProtNLM"/>
    </source>
</evidence>
<keyword evidence="2" id="KW-1185">Reference proteome</keyword>
<dbReference type="EMBL" id="LSDK01000062">
    <property type="protein sequence ID" value="KXB76513.1"/>
    <property type="molecule type" value="Genomic_DNA"/>
</dbReference>
<dbReference type="OrthoDB" id="1333948at2"/>
<evidence type="ECO:0000313" key="1">
    <source>
        <dbReference type="EMBL" id="KXB76513.1"/>
    </source>
</evidence>
<reference evidence="2" key="1">
    <citation type="submission" date="2016-01" db="EMBL/GenBank/DDBJ databases">
        <authorList>
            <person name="Mitreva M."/>
            <person name="Pepin K.H."/>
            <person name="Mihindukulasuriya K.A."/>
            <person name="Fulton R."/>
            <person name="Fronick C."/>
            <person name="O'Laughlin M."/>
            <person name="Miner T."/>
            <person name="Herter B."/>
            <person name="Rosa B.A."/>
            <person name="Cordes M."/>
            <person name="Tomlinson C."/>
            <person name="Wollam A."/>
            <person name="Palsikar V.B."/>
            <person name="Mardis E.R."/>
            <person name="Wilson R.K."/>
        </authorList>
    </citation>
    <scope>NUCLEOTIDE SEQUENCE [LARGE SCALE GENOMIC DNA]</scope>
    <source>
        <strain evidence="2">KA00683</strain>
    </source>
</reference>
<sequence>MNKITKVLLGLLILFSTSCRLLKPSKDMGYDFVATLFNGEIGADGMRYFIKNLDGTMYNSNVALVDGGPSVDSALGEKIFIYYWANESYGFFCKKPQKGKPLQILVGDEWKLLNHTQSVRVDSTVKFFQRYMYSPKIEKGQESRLVNVYLIPREDPSQQFEIRQDSSEIKHFFIREIRGEWMKLQLCIDYSSYFTHYVGEIGLESWEEISQRSSTYPTYWIRWRQGTKLLTPLSDFYDKYAYW</sequence>
<organism evidence="1 2">
    <name type="scientific">Porphyromonas somerae</name>
    <dbReference type="NCBI Taxonomy" id="322095"/>
    <lineage>
        <taxon>Bacteria</taxon>
        <taxon>Pseudomonadati</taxon>
        <taxon>Bacteroidota</taxon>
        <taxon>Bacteroidia</taxon>
        <taxon>Bacteroidales</taxon>
        <taxon>Porphyromonadaceae</taxon>
        <taxon>Porphyromonas</taxon>
    </lineage>
</organism>
<evidence type="ECO:0000313" key="2">
    <source>
        <dbReference type="Proteomes" id="UP000070224"/>
    </source>
</evidence>
<gene>
    <name evidence="1" type="ORF">HMPREF3185_00940</name>
</gene>
<name>A0A134B982_9PORP</name>
<dbReference type="AlphaFoldDB" id="A0A134B982"/>
<proteinExistence type="predicted"/>
<dbReference type="PATRIC" id="fig|322095.3.peg.928"/>
<dbReference type="STRING" id="322095.HMPREF3185_00940"/>
<protein>
    <recommendedName>
        <fullName evidence="3">Lipoprotein</fullName>
    </recommendedName>
</protein>